<gene>
    <name evidence="2" type="ORF">GMJLKIPL_1216</name>
</gene>
<comment type="caution">
    <text evidence="2">The sequence shown here is derived from an EMBL/GenBank/DDBJ whole genome shotgun (WGS) entry which is preliminary data.</text>
</comment>
<evidence type="ECO:0000313" key="3">
    <source>
        <dbReference type="Proteomes" id="UP001055153"/>
    </source>
</evidence>
<proteinExistence type="predicted"/>
<accession>A0ABQ4SCA3</accession>
<name>A0ABQ4SCA3_9HYPH</name>
<dbReference type="EMBL" id="BPQQ01000013">
    <property type="protein sequence ID" value="GJD99300.1"/>
    <property type="molecule type" value="Genomic_DNA"/>
</dbReference>
<protein>
    <submittedName>
        <fullName evidence="2">Uncharacterized protein</fullName>
    </submittedName>
</protein>
<feature type="chain" id="PRO_5047088848" evidence="1">
    <location>
        <begin position="22"/>
        <end position="93"/>
    </location>
</feature>
<dbReference type="RefSeq" id="WP_238234188.1">
    <property type="nucleotide sequence ID" value="NZ_BPQQ01000013.1"/>
</dbReference>
<evidence type="ECO:0000256" key="1">
    <source>
        <dbReference type="SAM" id="SignalP"/>
    </source>
</evidence>
<evidence type="ECO:0000313" key="2">
    <source>
        <dbReference type="EMBL" id="GJD99300.1"/>
    </source>
</evidence>
<reference evidence="2" key="1">
    <citation type="journal article" date="2021" name="Front. Microbiol.">
        <title>Comprehensive Comparative Genomics and Phenotyping of Methylobacterium Species.</title>
        <authorList>
            <person name="Alessa O."/>
            <person name="Ogura Y."/>
            <person name="Fujitani Y."/>
            <person name="Takami H."/>
            <person name="Hayashi T."/>
            <person name="Sahin N."/>
            <person name="Tani A."/>
        </authorList>
    </citation>
    <scope>NUCLEOTIDE SEQUENCE</scope>
    <source>
        <strain evidence="2">DSM 17168</strain>
    </source>
</reference>
<feature type="signal peptide" evidence="1">
    <location>
        <begin position="1"/>
        <end position="21"/>
    </location>
</feature>
<dbReference type="Proteomes" id="UP001055153">
    <property type="component" value="Unassembled WGS sequence"/>
</dbReference>
<organism evidence="2 3">
    <name type="scientific">Methylobacterium isbiliense</name>
    <dbReference type="NCBI Taxonomy" id="315478"/>
    <lineage>
        <taxon>Bacteria</taxon>
        <taxon>Pseudomonadati</taxon>
        <taxon>Pseudomonadota</taxon>
        <taxon>Alphaproteobacteria</taxon>
        <taxon>Hyphomicrobiales</taxon>
        <taxon>Methylobacteriaceae</taxon>
        <taxon>Methylobacterium</taxon>
    </lineage>
</organism>
<reference evidence="2" key="2">
    <citation type="submission" date="2021-08" db="EMBL/GenBank/DDBJ databases">
        <authorList>
            <person name="Tani A."/>
            <person name="Ola A."/>
            <person name="Ogura Y."/>
            <person name="Katsura K."/>
            <person name="Hayashi T."/>
        </authorList>
    </citation>
    <scope>NUCLEOTIDE SEQUENCE</scope>
    <source>
        <strain evidence="2">DSM 17168</strain>
    </source>
</reference>
<keyword evidence="1" id="KW-0732">Signal</keyword>
<sequence>MVRLLLAAGLMTLALAAPARADGVPSGGYAPAPPRAAAPWAYRRRPVPHRFAARPRIQPVSYGETDGEVYHGWLPRNERLPIYNIPPPVFPEE</sequence>
<keyword evidence="3" id="KW-1185">Reference proteome</keyword>